<evidence type="ECO:0000313" key="1">
    <source>
        <dbReference type="EMBL" id="KAK1355162.1"/>
    </source>
</evidence>
<organism evidence="1 2">
    <name type="scientific">Heracleum sosnowskyi</name>
    <dbReference type="NCBI Taxonomy" id="360622"/>
    <lineage>
        <taxon>Eukaryota</taxon>
        <taxon>Viridiplantae</taxon>
        <taxon>Streptophyta</taxon>
        <taxon>Embryophyta</taxon>
        <taxon>Tracheophyta</taxon>
        <taxon>Spermatophyta</taxon>
        <taxon>Magnoliopsida</taxon>
        <taxon>eudicotyledons</taxon>
        <taxon>Gunneridae</taxon>
        <taxon>Pentapetalae</taxon>
        <taxon>asterids</taxon>
        <taxon>campanulids</taxon>
        <taxon>Apiales</taxon>
        <taxon>Apiaceae</taxon>
        <taxon>Apioideae</taxon>
        <taxon>apioid superclade</taxon>
        <taxon>Tordylieae</taxon>
        <taxon>Tordyliinae</taxon>
        <taxon>Heracleum</taxon>
    </lineage>
</organism>
<keyword evidence="1" id="KW-0575">Peroxidase</keyword>
<dbReference type="SUPFAM" id="SSF48452">
    <property type="entry name" value="TPR-like"/>
    <property type="match status" value="1"/>
</dbReference>
<sequence>MRLKLVTSQWSHNVLPQCFTSQNPSSSIASTVSSTNSSFFSSRIRIPQKFPCFHKPVTRGEAIKRSCSASLDDVSDEFSSEYIKELAQSFELSCDGVIDEERSKTIPICTLPEPNVLKNEHSTIKYSESGTFSLFKFDYLEPRMLGIRPEPPEWPEREEVLRASIERKVNSTEIPFSLRMIKKKQQRREGVGYTGDLESCSFQKAFSSMEFIIIELQSCALQLREVLCDEDLEGIIAKVQRDMHASFLWLFQQVFSRTPDLMINVMVLLSNFSLYSTAHNIGSEVPVLMEPLYESMTEEVSMKQYNFLGIDDNRQLGRSAPSFDYPGDVPDHDFSQELDSIEELKLWKSVVDEAKEMQVAGLEDIVPDHEELRWFVSPVTVEIEPDNNMDYFKTDLLYQMGLSQDPDNSLLLCNYAQFLHLVAHDYDRAEECFKRAVQVEPPDAESMSHYANFLWKVRKDLWGAEEKYIQAMAAEADNSYHASRYANFLWNTGGDETCFPLDTSQNNSQAL</sequence>
<name>A0AAD8GTT4_9APIA</name>
<dbReference type="Gene3D" id="1.25.40.10">
    <property type="entry name" value="Tetratricopeptide repeat domain"/>
    <property type="match status" value="1"/>
</dbReference>
<dbReference type="AlphaFoldDB" id="A0AAD8GTT4"/>
<dbReference type="InterPro" id="IPR011990">
    <property type="entry name" value="TPR-like_helical_dom_sf"/>
</dbReference>
<reference evidence="1" key="2">
    <citation type="submission" date="2023-05" db="EMBL/GenBank/DDBJ databases">
        <authorList>
            <person name="Schelkunov M.I."/>
        </authorList>
    </citation>
    <scope>NUCLEOTIDE SEQUENCE</scope>
    <source>
        <strain evidence="1">Hsosn_3</strain>
        <tissue evidence="1">Leaf</tissue>
    </source>
</reference>
<comment type="caution">
    <text evidence="1">The sequence shown here is derived from an EMBL/GenBank/DDBJ whole genome shotgun (WGS) entry which is preliminary data.</text>
</comment>
<evidence type="ECO:0000313" key="2">
    <source>
        <dbReference type="Proteomes" id="UP001237642"/>
    </source>
</evidence>
<keyword evidence="1" id="KW-0560">Oxidoreductase</keyword>
<dbReference type="Proteomes" id="UP001237642">
    <property type="component" value="Unassembled WGS sequence"/>
</dbReference>
<reference evidence="1" key="1">
    <citation type="submission" date="2023-02" db="EMBL/GenBank/DDBJ databases">
        <title>Genome of toxic invasive species Heracleum sosnowskyi carries increased number of genes despite the absence of recent whole-genome duplications.</title>
        <authorList>
            <person name="Schelkunov M."/>
            <person name="Shtratnikova V."/>
            <person name="Makarenko M."/>
            <person name="Klepikova A."/>
            <person name="Omelchenko D."/>
            <person name="Novikova G."/>
            <person name="Obukhova E."/>
            <person name="Bogdanov V."/>
            <person name="Penin A."/>
            <person name="Logacheva M."/>
        </authorList>
    </citation>
    <scope>NUCLEOTIDE SEQUENCE</scope>
    <source>
        <strain evidence="1">Hsosn_3</strain>
        <tissue evidence="1">Leaf</tissue>
    </source>
</reference>
<dbReference type="PANTHER" id="PTHR26312:SF176">
    <property type="entry name" value="TETRATRICOPEPTIDE-LIKE HELICAL DOMAIN-CONTAINING PROTEIN-RELATED"/>
    <property type="match status" value="1"/>
</dbReference>
<keyword evidence="2" id="KW-1185">Reference proteome</keyword>
<accession>A0AAD8GTT4</accession>
<proteinExistence type="predicted"/>
<dbReference type="PANTHER" id="PTHR26312">
    <property type="entry name" value="TETRATRICOPEPTIDE REPEAT PROTEIN 5"/>
    <property type="match status" value="1"/>
</dbReference>
<protein>
    <submittedName>
        <fullName evidence="1">Peroxidase</fullName>
    </submittedName>
</protein>
<dbReference type="EMBL" id="JAUIZM010000011">
    <property type="protein sequence ID" value="KAK1355162.1"/>
    <property type="molecule type" value="Genomic_DNA"/>
</dbReference>
<gene>
    <name evidence="1" type="ORF">POM88_048418</name>
</gene>
<dbReference type="GO" id="GO:0004601">
    <property type="term" value="F:peroxidase activity"/>
    <property type="evidence" value="ECO:0007669"/>
    <property type="project" value="UniProtKB-KW"/>
</dbReference>